<keyword evidence="6 9" id="KW-0057">Aromatic amino acid biosynthesis</keyword>
<feature type="binding site" evidence="9">
    <location>
        <position position="121"/>
    </location>
    <ligand>
        <name>5-phospho-alpha-D-ribose 1-diphosphate</name>
        <dbReference type="ChEBI" id="CHEBI:58017"/>
    </ligand>
</feature>
<feature type="binding site" evidence="9">
    <location>
        <begin position="84"/>
        <end position="85"/>
    </location>
    <ligand>
        <name>5-phospho-alpha-D-ribose 1-diphosphate</name>
        <dbReference type="ChEBI" id="CHEBI:58017"/>
    </ligand>
</feature>
<dbReference type="NCBIfam" id="TIGR01245">
    <property type="entry name" value="trpD"/>
    <property type="match status" value="1"/>
</dbReference>
<dbReference type="KEGG" id="nmv:NITMOv2_2295"/>
<feature type="binding site" evidence="9">
    <location>
        <position position="227"/>
    </location>
    <ligand>
        <name>Mg(2+)</name>
        <dbReference type="ChEBI" id="CHEBI:18420"/>
        <label>2</label>
    </ligand>
</feature>
<keyword evidence="2 9" id="KW-0028">Amino-acid biosynthesis</keyword>
<feature type="binding site" evidence="9">
    <location>
        <position position="226"/>
    </location>
    <ligand>
        <name>Mg(2+)</name>
        <dbReference type="ChEBI" id="CHEBI:18420"/>
        <label>2</label>
    </ligand>
</feature>
<name>A0A0K2GCM4_NITMO</name>
<keyword evidence="4 9" id="KW-0808">Transferase</keyword>
<comment type="pathway">
    <text evidence="1 9">Amino-acid biosynthesis; L-tryptophan biosynthesis; L-tryptophan from chorismate: step 2/5.</text>
</comment>
<evidence type="ECO:0000256" key="3">
    <source>
        <dbReference type="ARBA" id="ARBA00022676"/>
    </source>
</evidence>
<keyword evidence="13" id="KW-1185">Reference proteome</keyword>
<proteinExistence type="inferred from homology"/>
<keyword evidence="3 9" id="KW-0328">Glycosyltransferase</keyword>
<sequence length="341" mass="36000">MTIRAALARLADRANLSAEEAEEVMAEIMDGAATPAQIAAYLMGLRQKGETVEEITGSARAMRARATKIRVGAHVVVDTCGTGGDGAHTFNISTTAAFVVAGAGITVAKHGNRSISSKSGSADVLKALGVRIDLPPDRVAECIDEVGIGFLFAPLYHGATKHCAEPRQEMGIRTLLNVLGPLTNPAGATHQVIGVYDAGLTDILGQVLLQLGSQHCFVLHGMDGLDEVTLSDRTKVSEGKGGVVSSYFITPEEFGLPKMARKEYAGGLPEENARIMQEILQGRKSPKRDIVCLNAAPAMVAAQKAKTLQEGFRLAQRAIDSGAAADKLDRLIAYTRKVAQA</sequence>
<feature type="binding site" evidence="9">
    <location>
        <position position="112"/>
    </location>
    <ligand>
        <name>anthranilate</name>
        <dbReference type="ChEBI" id="CHEBI:16567"/>
        <label>1</label>
    </ligand>
</feature>
<feature type="binding site" evidence="9">
    <location>
        <begin position="109"/>
        <end position="117"/>
    </location>
    <ligand>
        <name>5-phospho-alpha-D-ribose 1-diphosphate</name>
        <dbReference type="ChEBI" id="CHEBI:58017"/>
    </ligand>
</feature>
<dbReference type="Gene3D" id="1.20.970.10">
    <property type="entry name" value="Transferase, Pyrimidine Nucleoside Phosphorylase, Chain C"/>
    <property type="match status" value="1"/>
</dbReference>
<dbReference type="GO" id="GO:0004048">
    <property type="term" value="F:anthranilate phosphoribosyltransferase activity"/>
    <property type="evidence" value="ECO:0007669"/>
    <property type="project" value="UniProtKB-UniRule"/>
</dbReference>
<dbReference type="UniPathway" id="UPA00035">
    <property type="reaction ID" value="UER00041"/>
</dbReference>
<dbReference type="GO" id="GO:0005829">
    <property type="term" value="C:cytosol"/>
    <property type="evidence" value="ECO:0007669"/>
    <property type="project" value="TreeGrafter"/>
</dbReference>
<gene>
    <name evidence="9 12" type="primary">trpD</name>
    <name evidence="12" type="ORF">NITMOv2_2295</name>
</gene>
<reference evidence="12 13" key="1">
    <citation type="journal article" date="2015" name="Proc. Natl. Acad. Sci. U.S.A.">
        <title>Expanded metabolic versatility of ubiquitous nitrite-oxidizing bacteria from the genus Nitrospira.</title>
        <authorList>
            <person name="Koch H."/>
            <person name="Lucker S."/>
            <person name="Albertsen M."/>
            <person name="Kitzinger K."/>
            <person name="Herbold C."/>
            <person name="Spieck E."/>
            <person name="Nielsen P.H."/>
            <person name="Wagner M."/>
            <person name="Daims H."/>
        </authorList>
    </citation>
    <scope>NUCLEOTIDE SEQUENCE [LARGE SCALE GENOMIC DNA]</scope>
    <source>
        <strain evidence="12 13">NSP M-1</strain>
    </source>
</reference>
<accession>A0A0K2GCM4</accession>
<dbReference type="EC" id="2.4.2.18" evidence="9"/>
<dbReference type="GO" id="GO:0000287">
    <property type="term" value="F:magnesium ion binding"/>
    <property type="evidence" value="ECO:0007669"/>
    <property type="project" value="UniProtKB-UniRule"/>
</dbReference>
<evidence type="ECO:0000259" key="11">
    <source>
        <dbReference type="Pfam" id="PF02885"/>
    </source>
</evidence>
<evidence type="ECO:0000256" key="4">
    <source>
        <dbReference type="ARBA" id="ARBA00022679"/>
    </source>
</evidence>
<comment type="cofactor">
    <cofactor evidence="9">
        <name>Mg(2+)</name>
        <dbReference type="ChEBI" id="CHEBI:18420"/>
    </cofactor>
    <text evidence="9">Binds 2 magnesium ions per monomer.</text>
</comment>
<comment type="similarity">
    <text evidence="8">In the C-terminal section; belongs to the anthranilate phosphoribosyltransferase family.</text>
</comment>
<dbReference type="STRING" id="42253.NITMOv2_2295"/>
<evidence type="ECO:0000256" key="9">
    <source>
        <dbReference type="HAMAP-Rule" id="MF_00211"/>
    </source>
</evidence>
<feature type="binding site" evidence="9">
    <location>
        <position position="167"/>
    </location>
    <ligand>
        <name>anthranilate</name>
        <dbReference type="ChEBI" id="CHEBI:16567"/>
        <label>2</label>
    </ligand>
</feature>
<feature type="binding site" evidence="9">
    <location>
        <position position="93"/>
    </location>
    <ligand>
        <name>Mg(2+)</name>
        <dbReference type="ChEBI" id="CHEBI:18420"/>
        <label>1</label>
    </ligand>
</feature>
<dbReference type="PANTHER" id="PTHR43285:SF2">
    <property type="entry name" value="ANTHRANILATE PHOSPHORIBOSYLTRANSFERASE"/>
    <property type="match status" value="1"/>
</dbReference>
<evidence type="ECO:0000313" key="12">
    <source>
        <dbReference type="EMBL" id="ALA58711.1"/>
    </source>
</evidence>
<evidence type="ECO:0000259" key="10">
    <source>
        <dbReference type="Pfam" id="PF00591"/>
    </source>
</evidence>
<dbReference type="GO" id="GO:0000162">
    <property type="term" value="P:L-tryptophan biosynthetic process"/>
    <property type="evidence" value="ECO:0007669"/>
    <property type="project" value="UniProtKB-UniRule"/>
</dbReference>
<evidence type="ECO:0000313" key="13">
    <source>
        <dbReference type="Proteomes" id="UP000069205"/>
    </source>
</evidence>
<feature type="domain" description="Glycosyl transferase family 3 N-terminal" evidence="11">
    <location>
        <begin position="6"/>
        <end position="66"/>
    </location>
</feature>
<comment type="subunit">
    <text evidence="9">Homodimer.</text>
</comment>
<dbReference type="FunFam" id="3.40.1030.10:FF:000002">
    <property type="entry name" value="Anthranilate phosphoribosyltransferase"/>
    <property type="match status" value="1"/>
</dbReference>
<keyword evidence="9" id="KW-0460">Magnesium</keyword>
<keyword evidence="5 9" id="KW-0822">Tryptophan biosynthesis</keyword>
<dbReference type="InterPro" id="IPR035902">
    <property type="entry name" value="Nuc_phospho_transferase"/>
</dbReference>
<dbReference type="AlphaFoldDB" id="A0A0K2GCM4"/>
<dbReference type="Pfam" id="PF00591">
    <property type="entry name" value="Glycos_transf_3"/>
    <property type="match status" value="1"/>
</dbReference>
<evidence type="ECO:0000256" key="5">
    <source>
        <dbReference type="ARBA" id="ARBA00022822"/>
    </source>
</evidence>
<protein>
    <recommendedName>
        <fullName evidence="9">Anthranilate phosphoribosyltransferase</fullName>
        <ecNumber evidence="9">2.4.2.18</ecNumber>
    </recommendedName>
</protein>
<dbReference type="InterPro" id="IPR017459">
    <property type="entry name" value="Glycosyl_Trfase_fam3_N_dom"/>
</dbReference>
<dbReference type="PANTHER" id="PTHR43285">
    <property type="entry name" value="ANTHRANILATE PHOSPHORIBOSYLTRANSFERASE"/>
    <property type="match status" value="1"/>
</dbReference>
<evidence type="ECO:0000256" key="1">
    <source>
        <dbReference type="ARBA" id="ARBA00004907"/>
    </source>
</evidence>
<dbReference type="Gene3D" id="3.40.1030.10">
    <property type="entry name" value="Nucleoside phosphorylase/phosphoribosyltransferase catalytic domain"/>
    <property type="match status" value="1"/>
</dbReference>
<comment type="function">
    <text evidence="9">Catalyzes the transfer of the phosphoribosyl group of 5-phosphorylribose-1-pyrophosphate (PRPP) to anthranilate to yield N-(5'-phosphoribosyl)-anthranilate (PRA).</text>
</comment>
<feature type="binding site" evidence="9">
    <location>
        <begin position="91"/>
        <end position="94"/>
    </location>
    <ligand>
        <name>5-phospho-alpha-D-ribose 1-diphosphate</name>
        <dbReference type="ChEBI" id="CHEBI:58017"/>
    </ligand>
</feature>
<dbReference type="SUPFAM" id="SSF52418">
    <property type="entry name" value="Nucleoside phosphorylase/phosphoribosyltransferase catalytic domain"/>
    <property type="match status" value="1"/>
</dbReference>
<feature type="binding site" evidence="9">
    <location>
        <position position="89"/>
    </location>
    <ligand>
        <name>5-phospho-alpha-D-ribose 1-diphosphate</name>
        <dbReference type="ChEBI" id="CHEBI:58017"/>
    </ligand>
</feature>
<feature type="binding site" evidence="9">
    <location>
        <position position="81"/>
    </location>
    <ligand>
        <name>anthranilate</name>
        <dbReference type="ChEBI" id="CHEBI:16567"/>
        <label>1</label>
    </ligand>
</feature>
<feature type="binding site" evidence="9">
    <location>
        <position position="81"/>
    </location>
    <ligand>
        <name>5-phospho-alpha-D-ribose 1-diphosphate</name>
        <dbReference type="ChEBI" id="CHEBI:58017"/>
    </ligand>
</feature>
<dbReference type="InterPro" id="IPR000312">
    <property type="entry name" value="Glycosyl_Trfase_fam3"/>
</dbReference>
<evidence type="ECO:0000256" key="6">
    <source>
        <dbReference type="ARBA" id="ARBA00023141"/>
    </source>
</evidence>
<comment type="caution">
    <text evidence="9">Lacks conserved residue(s) required for the propagation of feature annotation.</text>
</comment>
<keyword evidence="9" id="KW-0479">Metal-binding</keyword>
<dbReference type="Pfam" id="PF02885">
    <property type="entry name" value="Glycos_trans_3N"/>
    <property type="match status" value="1"/>
</dbReference>
<dbReference type="EMBL" id="CP011801">
    <property type="protein sequence ID" value="ALA58711.1"/>
    <property type="molecule type" value="Genomic_DNA"/>
</dbReference>
<dbReference type="Proteomes" id="UP000069205">
    <property type="component" value="Chromosome"/>
</dbReference>
<evidence type="ECO:0000256" key="2">
    <source>
        <dbReference type="ARBA" id="ARBA00022605"/>
    </source>
</evidence>
<organism evidence="12 13">
    <name type="scientific">Nitrospira moscoviensis</name>
    <dbReference type="NCBI Taxonomy" id="42253"/>
    <lineage>
        <taxon>Bacteria</taxon>
        <taxon>Pseudomonadati</taxon>
        <taxon>Nitrospirota</taxon>
        <taxon>Nitrospiria</taxon>
        <taxon>Nitrospirales</taxon>
        <taxon>Nitrospiraceae</taxon>
        <taxon>Nitrospira</taxon>
    </lineage>
</organism>
<dbReference type="InterPro" id="IPR005940">
    <property type="entry name" value="Anthranilate_Pribosyl_Tfrase"/>
</dbReference>
<comment type="catalytic activity">
    <reaction evidence="7 9">
        <text>N-(5-phospho-beta-D-ribosyl)anthranilate + diphosphate = 5-phospho-alpha-D-ribose 1-diphosphate + anthranilate</text>
        <dbReference type="Rhea" id="RHEA:11768"/>
        <dbReference type="ChEBI" id="CHEBI:16567"/>
        <dbReference type="ChEBI" id="CHEBI:18277"/>
        <dbReference type="ChEBI" id="CHEBI:33019"/>
        <dbReference type="ChEBI" id="CHEBI:58017"/>
        <dbReference type="EC" id="2.4.2.18"/>
    </reaction>
</comment>
<dbReference type="SUPFAM" id="SSF47648">
    <property type="entry name" value="Nucleoside phosphorylase/phosphoribosyltransferase N-terminal domain"/>
    <property type="match status" value="1"/>
</dbReference>
<feature type="binding site" evidence="9">
    <location>
        <position position="227"/>
    </location>
    <ligand>
        <name>Mg(2+)</name>
        <dbReference type="ChEBI" id="CHEBI:18420"/>
        <label>1</label>
    </ligand>
</feature>
<comment type="similarity">
    <text evidence="9">Belongs to the anthranilate phosphoribosyltransferase family.</text>
</comment>
<dbReference type="PATRIC" id="fig|42253.5.peg.2262"/>
<feature type="domain" description="Glycosyl transferase family 3" evidence="10">
    <location>
        <begin position="75"/>
        <end position="324"/>
    </location>
</feature>
<evidence type="ECO:0000256" key="7">
    <source>
        <dbReference type="ARBA" id="ARBA00052328"/>
    </source>
</evidence>
<evidence type="ECO:0000256" key="8">
    <source>
        <dbReference type="ARBA" id="ARBA00061188"/>
    </source>
</evidence>
<dbReference type="InterPro" id="IPR036320">
    <property type="entry name" value="Glycosyl_Trfase_fam3_N_dom_sf"/>
</dbReference>
<dbReference type="HAMAP" id="MF_00211">
    <property type="entry name" value="TrpD"/>
    <property type="match status" value="1"/>
</dbReference>